<evidence type="ECO:0000313" key="2">
    <source>
        <dbReference type="Proteomes" id="UP000318437"/>
    </source>
</evidence>
<reference evidence="1 2" key="1">
    <citation type="submission" date="2019-02" db="EMBL/GenBank/DDBJ databases">
        <title>Deep-cultivation of Planctomycetes and their phenomic and genomic characterization uncovers novel biology.</title>
        <authorList>
            <person name="Wiegand S."/>
            <person name="Jogler M."/>
            <person name="Boedeker C."/>
            <person name="Pinto D."/>
            <person name="Vollmers J."/>
            <person name="Rivas-Marin E."/>
            <person name="Kohn T."/>
            <person name="Peeters S.H."/>
            <person name="Heuer A."/>
            <person name="Rast P."/>
            <person name="Oberbeckmann S."/>
            <person name="Bunk B."/>
            <person name="Jeske O."/>
            <person name="Meyerdierks A."/>
            <person name="Storesund J.E."/>
            <person name="Kallscheuer N."/>
            <person name="Luecker S."/>
            <person name="Lage O.M."/>
            <person name="Pohl T."/>
            <person name="Merkel B.J."/>
            <person name="Hornburger P."/>
            <person name="Mueller R.-W."/>
            <person name="Bruemmer F."/>
            <person name="Labrenz M."/>
            <person name="Spormann A.M."/>
            <person name="Op Den Camp H."/>
            <person name="Overmann J."/>
            <person name="Amann R."/>
            <person name="Jetten M.S.M."/>
            <person name="Mascher T."/>
            <person name="Medema M.H."/>
            <person name="Devos D.P."/>
            <person name="Kaster A.-K."/>
            <person name="Ovreas L."/>
            <person name="Rohde M."/>
            <person name="Galperin M.Y."/>
            <person name="Jogler C."/>
        </authorList>
    </citation>
    <scope>NUCLEOTIDE SEQUENCE [LARGE SCALE GENOMIC DNA]</scope>
    <source>
        <strain evidence="1 2">Pla144</strain>
    </source>
</reference>
<comment type="caution">
    <text evidence="1">The sequence shown here is derived from an EMBL/GenBank/DDBJ whole genome shotgun (WGS) entry which is preliminary data.</text>
</comment>
<dbReference type="Pfam" id="PF03786">
    <property type="entry name" value="UxuA"/>
    <property type="match status" value="1"/>
</dbReference>
<organism evidence="1 2">
    <name type="scientific">Bythopirellula polymerisocia</name>
    <dbReference type="NCBI Taxonomy" id="2528003"/>
    <lineage>
        <taxon>Bacteria</taxon>
        <taxon>Pseudomonadati</taxon>
        <taxon>Planctomycetota</taxon>
        <taxon>Planctomycetia</taxon>
        <taxon>Pirellulales</taxon>
        <taxon>Lacipirellulaceae</taxon>
        <taxon>Bythopirellula</taxon>
    </lineage>
</organism>
<dbReference type="GO" id="GO:0008927">
    <property type="term" value="F:mannonate dehydratase activity"/>
    <property type="evidence" value="ECO:0007669"/>
    <property type="project" value="InterPro"/>
</dbReference>
<keyword evidence="2" id="KW-1185">Reference proteome</keyword>
<gene>
    <name evidence="1" type="ORF">Pla144_16500</name>
</gene>
<dbReference type="AlphaFoldDB" id="A0A5C6CUY4"/>
<dbReference type="GO" id="GO:0006064">
    <property type="term" value="P:glucuronate catabolic process"/>
    <property type="evidence" value="ECO:0007669"/>
    <property type="project" value="InterPro"/>
</dbReference>
<sequence length="103" mass="11543">MARLLCPQRFNGERAEQAVHPSDPPMPTMCGQPRLVAQSKLYQRLLDLCTSTANAQEYCLGTFSAITKGGDYEATEQYSSHMMNAYVYVGNFAGKLPHNHETW</sequence>
<evidence type="ECO:0000313" key="1">
    <source>
        <dbReference type="EMBL" id="TWU28362.1"/>
    </source>
</evidence>
<proteinExistence type="predicted"/>
<dbReference type="EMBL" id="SJPS01000002">
    <property type="protein sequence ID" value="TWU28362.1"/>
    <property type="molecule type" value="Genomic_DNA"/>
</dbReference>
<accession>A0A5C6CUY4</accession>
<dbReference type="RefSeq" id="WP_197530480.1">
    <property type="nucleotide sequence ID" value="NZ_SJPS01000002.1"/>
</dbReference>
<dbReference type="Proteomes" id="UP000318437">
    <property type="component" value="Unassembled WGS sequence"/>
</dbReference>
<name>A0A5C6CUY4_9BACT</name>
<dbReference type="InterPro" id="IPR004628">
    <property type="entry name" value="Man_deHydtase"/>
</dbReference>
<protein>
    <submittedName>
        <fullName evidence="1">Mannonate dehydratase</fullName>
    </submittedName>
</protein>
<dbReference type="Gene3D" id="3.20.20.150">
    <property type="entry name" value="Divalent-metal-dependent TIM barrel enzymes"/>
    <property type="match status" value="1"/>
</dbReference>